<feature type="transmembrane region" description="Helical" evidence="1">
    <location>
        <begin position="78"/>
        <end position="101"/>
    </location>
</feature>
<keyword evidence="2" id="KW-1185">Reference proteome</keyword>
<evidence type="ECO:0000256" key="1">
    <source>
        <dbReference type="SAM" id="Phobius"/>
    </source>
</evidence>
<dbReference type="Proteomes" id="UP000095283">
    <property type="component" value="Unplaced"/>
</dbReference>
<name>A0A1I7W8C8_HETBA</name>
<accession>A0A1I7W8C8</accession>
<dbReference type="WBParaSite" id="Hba_00903">
    <property type="protein sequence ID" value="Hba_00903"/>
    <property type="gene ID" value="Hba_00903"/>
</dbReference>
<keyword evidence="1" id="KW-1133">Transmembrane helix</keyword>
<proteinExistence type="predicted"/>
<keyword evidence="1" id="KW-0472">Membrane</keyword>
<sequence>MCSATIVDMESYKAALVKSQEIVDVIYELIEYEEEDSYNSLLLKASVLAEMDFLTSHHHLQWPEFRPNEVLSLLEFTAIQMSSGISGYINCSLIIVLLIVLQNTWMPHLNELFHGTMFMLRHPSVKDLFSKEPFHYLPQLQNVIAGIVKLLEAVS</sequence>
<keyword evidence="1" id="KW-0812">Transmembrane</keyword>
<reference evidence="3" key="1">
    <citation type="submission" date="2016-11" db="UniProtKB">
        <authorList>
            <consortium name="WormBaseParasite"/>
        </authorList>
    </citation>
    <scope>IDENTIFICATION</scope>
</reference>
<protein>
    <submittedName>
        <fullName evidence="3">NR LBD domain-containing protein</fullName>
    </submittedName>
</protein>
<dbReference type="AlphaFoldDB" id="A0A1I7W8C8"/>
<evidence type="ECO:0000313" key="3">
    <source>
        <dbReference type="WBParaSite" id="Hba_00903"/>
    </source>
</evidence>
<organism evidence="2 3">
    <name type="scientific">Heterorhabditis bacteriophora</name>
    <name type="common">Entomopathogenic nematode worm</name>
    <dbReference type="NCBI Taxonomy" id="37862"/>
    <lineage>
        <taxon>Eukaryota</taxon>
        <taxon>Metazoa</taxon>
        <taxon>Ecdysozoa</taxon>
        <taxon>Nematoda</taxon>
        <taxon>Chromadorea</taxon>
        <taxon>Rhabditida</taxon>
        <taxon>Rhabditina</taxon>
        <taxon>Rhabditomorpha</taxon>
        <taxon>Strongyloidea</taxon>
        <taxon>Heterorhabditidae</taxon>
        <taxon>Heterorhabditis</taxon>
    </lineage>
</organism>
<evidence type="ECO:0000313" key="2">
    <source>
        <dbReference type="Proteomes" id="UP000095283"/>
    </source>
</evidence>